<protein>
    <recommendedName>
        <fullName evidence="4">Peptidase M16 C-terminal domain-containing protein</fullName>
    </recommendedName>
</protein>
<gene>
    <name evidence="3" type="ORF">LCGC14_0519880</name>
</gene>
<dbReference type="InterPro" id="IPR011249">
    <property type="entry name" value="Metalloenz_LuxS/M16"/>
</dbReference>
<dbReference type="Pfam" id="PF00675">
    <property type="entry name" value="Peptidase_M16"/>
    <property type="match status" value="1"/>
</dbReference>
<dbReference type="GO" id="GO:0046872">
    <property type="term" value="F:metal ion binding"/>
    <property type="evidence" value="ECO:0007669"/>
    <property type="project" value="InterPro"/>
</dbReference>
<dbReference type="Gene3D" id="3.30.830.10">
    <property type="entry name" value="Metalloenzyme, LuxS/M16 peptidase-like"/>
    <property type="match status" value="2"/>
</dbReference>
<comment type="caution">
    <text evidence="3">The sequence shown here is derived from an EMBL/GenBank/DDBJ whole genome shotgun (WGS) entry which is preliminary data.</text>
</comment>
<dbReference type="InterPro" id="IPR011765">
    <property type="entry name" value="Pept_M16_N"/>
</dbReference>
<dbReference type="PANTHER" id="PTHR11851:SF224">
    <property type="entry name" value="PROCESSING PROTEASE"/>
    <property type="match status" value="1"/>
</dbReference>
<dbReference type="Pfam" id="PF05193">
    <property type="entry name" value="Peptidase_M16_C"/>
    <property type="match status" value="1"/>
</dbReference>
<evidence type="ECO:0000259" key="1">
    <source>
        <dbReference type="Pfam" id="PF00675"/>
    </source>
</evidence>
<evidence type="ECO:0000313" key="3">
    <source>
        <dbReference type="EMBL" id="KKN61656.1"/>
    </source>
</evidence>
<organism evidence="3">
    <name type="scientific">marine sediment metagenome</name>
    <dbReference type="NCBI Taxonomy" id="412755"/>
    <lineage>
        <taxon>unclassified sequences</taxon>
        <taxon>metagenomes</taxon>
        <taxon>ecological metagenomes</taxon>
    </lineage>
</organism>
<dbReference type="EMBL" id="LAZR01000651">
    <property type="protein sequence ID" value="KKN61656.1"/>
    <property type="molecule type" value="Genomic_DNA"/>
</dbReference>
<dbReference type="AlphaFoldDB" id="A0A0F9UKA8"/>
<evidence type="ECO:0008006" key="4">
    <source>
        <dbReference type="Google" id="ProtNLM"/>
    </source>
</evidence>
<name>A0A0F9UKA8_9ZZZZ</name>
<proteinExistence type="predicted"/>
<feature type="domain" description="Peptidase M16 N-terminal" evidence="1">
    <location>
        <begin position="44"/>
        <end position="175"/>
    </location>
</feature>
<dbReference type="SUPFAM" id="SSF63411">
    <property type="entry name" value="LuxS/MPP-like metallohydrolase"/>
    <property type="match status" value="2"/>
</dbReference>
<dbReference type="InterPro" id="IPR007863">
    <property type="entry name" value="Peptidase_M16_C"/>
</dbReference>
<accession>A0A0F9UKA8</accession>
<dbReference type="PANTHER" id="PTHR11851">
    <property type="entry name" value="METALLOPROTEASE"/>
    <property type="match status" value="1"/>
</dbReference>
<reference evidence="3" key="1">
    <citation type="journal article" date="2015" name="Nature">
        <title>Complex archaea that bridge the gap between prokaryotes and eukaryotes.</title>
        <authorList>
            <person name="Spang A."/>
            <person name="Saw J.H."/>
            <person name="Jorgensen S.L."/>
            <person name="Zaremba-Niedzwiedzka K."/>
            <person name="Martijn J."/>
            <person name="Lind A.E."/>
            <person name="van Eijk R."/>
            <person name="Schleper C."/>
            <person name="Guy L."/>
            <person name="Ettema T.J."/>
        </authorList>
    </citation>
    <scope>NUCLEOTIDE SEQUENCE</scope>
</reference>
<sequence>MTSKFLTVIISLFIAGSLQASPKIEHWQTSNGANVYFVAAPELPMVDLEVVFDAGSARDGDLSGTALLTNAMLNEGAAGLNTNEIAAEFENVGAQFSNSSERDMTVFSMRSLTADFALKPALATFTKVLTQPDFPASSFERMQKQMLIGLQAEKQSPAAIASRAFYTNLYGKHPYAGMPSGDEASVQKINIAALKAFYKQYYVAKNATVVLVGALNTQQAKDIAEQVLKGLPAGNKASPVAHVDEMISAQNIVIQYPSSQTHIVMGQPGASRHDPDYFALYVGNHILGGSGLVSQLSNEIREKRGLSYSVYSFFRPMRESGPYQFGLQTRNDQAKEALDVMQKTLNDFISKGPSEAELTAAKQNITGGFALRVDSNNKIADYTAMIGFYGLPLDYLENFNAKINAVTIEQIKDAFARRVHPDKMVTILVGGQTE</sequence>
<evidence type="ECO:0000259" key="2">
    <source>
        <dbReference type="Pfam" id="PF05193"/>
    </source>
</evidence>
<feature type="domain" description="Peptidase M16 C-terminal" evidence="2">
    <location>
        <begin position="188"/>
        <end position="364"/>
    </location>
</feature>
<dbReference type="InterPro" id="IPR050361">
    <property type="entry name" value="MPP/UQCRC_Complex"/>
</dbReference>